<evidence type="ECO:0000313" key="3">
    <source>
        <dbReference type="Proteomes" id="UP000634136"/>
    </source>
</evidence>
<feature type="transmembrane region" description="Helical" evidence="1">
    <location>
        <begin position="303"/>
        <end position="320"/>
    </location>
</feature>
<name>A0A834VXJ5_9FABA</name>
<dbReference type="Proteomes" id="UP000634136">
    <property type="component" value="Unassembled WGS sequence"/>
</dbReference>
<keyword evidence="3" id="KW-1185">Reference proteome</keyword>
<sequence>MKVSISSAWYFIYFSVCRPGSKYCENLPKNALSVDLFLHHVSPINLFKSGDALIFCSMYLPLFIMKIQLNATSLYSLAFPSRFESNKDINLTNCAENGDCSSPLFLLPRVNGWTAPPGTRVLPASVRIEFSRSPNMVITLSPSLVFANEASVLSSFAHSSRKRLSKLAIASRKVSYMSRILKSFSAARFVMATPSAKLRSCMTIPRERSLKRLIASDGFSSNTDCASFHLIDAHFLESCLVQVLLQCIPPTNSVYLVALGLDNLEILGLTRWILTLVIGNDLVLLASLLSLDHQQSQAVRRRFWNLNWSLFFLLFIRLSLRGGIHNWLGIGIITIIGFRINLFGLFGIILFGLFGIDPFGLFGIDLFGIRRISVRERRGKPTDRILCQGFPQEKDIKEEANLLNDG</sequence>
<accession>A0A834VXJ5</accession>
<organism evidence="2 3">
    <name type="scientific">Senna tora</name>
    <dbReference type="NCBI Taxonomy" id="362788"/>
    <lineage>
        <taxon>Eukaryota</taxon>
        <taxon>Viridiplantae</taxon>
        <taxon>Streptophyta</taxon>
        <taxon>Embryophyta</taxon>
        <taxon>Tracheophyta</taxon>
        <taxon>Spermatophyta</taxon>
        <taxon>Magnoliopsida</taxon>
        <taxon>eudicotyledons</taxon>
        <taxon>Gunneridae</taxon>
        <taxon>Pentapetalae</taxon>
        <taxon>rosids</taxon>
        <taxon>fabids</taxon>
        <taxon>Fabales</taxon>
        <taxon>Fabaceae</taxon>
        <taxon>Caesalpinioideae</taxon>
        <taxon>Cassia clade</taxon>
        <taxon>Senna</taxon>
    </lineage>
</organism>
<evidence type="ECO:0000313" key="2">
    <source>
        <dbReference type="EMBL" id="KAF7801768.1"/>
    </source>
</evidence>
<feature type="transmembrane region" description="Helical" evidence="1">
    <location>
        <begin position="340"/>
        <end position="368"/>
    </location>
</feature>
<reference evidence="2" key="1">
    <citation type="submission" date="2020-09" db="EMBL/GenBank/DDBJ databases">
        <title>Genome-Enabled Discovery of Anthraquinone Biosynthesis in Senna tora.</title>
        <authorList>
            <person name="Kang S.-H."/>
            <person name="Pandey R.P."/>
            <person name="Lee C.-M."/>
            <person name="Sim J.-S."/>
            <person name="Jeong J.-T."/>
            <person name="Choi B.-S."/>
            <person name="Jung M."/>
            <person name="Ginzburg D."/>
            <person name="Zhao K."/>
            <person name="Won S.Y."/>
            <person name="Oh T.-J."/>
            <person name="Yu Y."/>
            <person name="Kim N.-H."/>
            <person name="Lee O.R."/>
            <person name="Lee T.-H."/>
            <person name="Bashyal P."/>
            <person name="Kim T.-S."/>
            <person name="Lee W.-H."/>
            <person name="Kawkins C."/>
            <person name="Kim C.-K."/>
            <person name="Kim J.S."/>
            <person name="Ahn B.O."/>
            <person name="Rhee S.Y."/>
            <person name="Sohng J.K."/>
        </authorList>
    </citation>
    <scope>NUCLEOTIDE SEQUENCE</scope>
    <source>
        <tissue evidence="2">Leaf</tissue>
    </source>
</reference>
<keyword evidence="1" id="KW-1133">Transmembrane helix</keyword>
<gene>
    <name evidence="2" type="ORF">G2W53_040879</name>
</gene>
<comment type="caution">
    <text evidence="2">The sequence shown here is derived from an EMBL/GenBank/DDBJ whole genome shotgun (WGS) entry which is preliminary data.</text>
</comment>
<keyword evidence="1" id="KW-0812">Transmembrane</keyword>
<feature type="transmembrane region" description="Helical" evidence="1">
    <location>
        <begin position="272"/>
        <end position="291"/>
    </location>
</feature>
<evidence type="ECO:0000256" key="1">
    <source>
        <dbReference type="SAM" id="Phobius"/>
    </source>
</evidence>
<keyword evidence="1" id="KW-0472">Membrane</keyword>
<protein>
    <submittedName>
        <fullName evidence="2">Uncharacterized protein</fullName>
    </submittedName>
</protein>
<dbReference type="AlphaFoldDB" id="A0A834VXJ5"/>
<dbReference type="EMBL" id="JAAIUW010000013">
    <property type="protein sequence ID" value="KAF7801768.1"/>
    <property type="molecule type" value="Genomic_DNA"/>
</dbReference>
<proteinExistence type="predicted"/>